<dbReference type="Proteomes" id="UP000494161">
    <property type="component" value="Unassembled WGS sequence"/>
</dbReference>
<reference evidence="2 3" key="1">
    <citation type="submission" date="2020-04" db="EMBL/GenBank/DDBJ databases">
        <authorList>
            <person name="De Canck E."/>
        </authorList>
    </citation>
    <scope>NUCLEOTIDE SEQUENCE [LARGE SCALE GENOMIC DNA]</scope>
    <source>
        <strain evidence="2 3">LMG 7053</strain>
    </source>
</reference>
<sequence>MAAFLDNQLDEAACVEVGKRTRHVVQGQGATVGLDPVVMRFRFAVAHGRHLRIGKHHGRHRGQVEGRVSARHVDRGTGAGRCRHIDELRLVGAVAGRVDVRATRAHALVDDDGPLRIDGDPRRVQCQAARVRCPPGGDQQFVGAYFTVPRGQHEFAVHMGDLAGLRVFQHRDPFGTESVGDGLADGRVFAEEQGAARQDRHLAAQSGKGLRQFQRHHRRADHGQAFGNGVADQGLGRSPVG</sequence>
<comment type="caution">
    <text evidence="2">The sequence shown here is derived from an EMBL/GenBank/DDBJ whole genome shotgun (WGS) entry which is preliminary data.</text>
</comment>
<keyword evidence="3" id="KW-1185">Reference proteome</keyword>
<dbReference type="EMBL" id="CADILJ010000008">
    <property type="protein sequence ID" value="CAB3944051.1"/>
    <property type="molecule type" value="Genomic_DNA"/>
</dbReference>
<proteinExistence type="predicted"/>
<accession>A0ABM8LRE1</accession>
<evidence type="ECO:0000256" key="1">
    <source>
        <dbReference type="SAM" id="MobiDB-lite"/>
    </source>
</evidence>
<evidence type="ECO:0000313" key="2">
    <source>
        <dbReference type="EMBL" id="CAB3944051.1"/>
    </source>
</evidence>
<name>A0ABM8LRE1_9BURK</name>
<protein>
    <submittedName>
        <fullName evidence="2">Uncharacterized protein</fullName>
    </submittedName>
</protein>
<gene>
    <name evidence="2" type="ORF">LMG7053_01554</name>
</gene>
<feature type="region of interest" description="Disordered" evidence="1">
    <location>
        <begin position="215"/>
        <end position="241"/>
    </location>
</feature>
<evidence type="ECO:0000313" key="3">
    <source>
        <dbReference type="Proteomes" id="UP000494161"/>
    </source>
</evidence>
<organism evidence="2 3">
    <name type="scientific">Achromobacter ruhlandii</name>
    <dbReference type="NCBI Taxonomy" id="72557"/>
    <lineage>
        <taxon>Bacteria</taxon>
        <taxon>Pseudomonadati</taxon>
        <taxon>Pseudomonadota</taxon>
        <taxon>Betaproteobacteria</taxon>
        <taxon>Burkholderiales</taxon>
        <taxon>Alcaligenaceae</taxon>
        <taxon>Achromobacter</taxon>
    </lineage>
</organism>